<dbReference type="Pfam" id="PF13580">
    <property type="entry name" value="SIS_2"/>
    <property type="match status" value="1"/>
</dbReference>
<dbReference type="EMBL" id="MT144001">
    <property type="protein sequence ID" value="QJA46004.1"/>
    <property type="molecule type" value="Genomic_DNA"/>
</dbReference>
<sequence>MGFKRVSKKLVPALQDIDSAILMVNASDPQFATLGVFYSAIDHLSFFTVLNKCDKLKGQAIRDITSKLSGEVIPASVITGRGIPEIKHRLSNWRPDSKIAILGIFNSGKTSLINALTGEDNPIGDIPGTTLEFAPHTYNNQTLVDTVGQVIDVSQPLMVSMNLSSLTTIDDKVAQCFREEREALKESGISSRKGICDAVRLIKKQVKKGGKVITCGAGASALVAMEMAGQAQETGIPVMCFTNNFATAQPISFAKGAFEDEGAMADYFSRAVQSGDVSIGISTSGGTGFVSKFLELSKGKGAKTVCITENSDTPLGHISDIIIKSEAKPEGPSSSRVQVAHLAIGHALILCVADVMGMTAEKAINYMLPDIIPNKKMGIK</sequence>
<dbReference type="Gene3D" id="3.40.50.300">
    <property type="entry name" value="P-loop containing nucleotide triphosphate hydrolases"/>
    <property type="match status" value="2"/>
</dbReference>
<dbReference type="SUPFAM" id="SSF53697">
    <property type="entry name" value="SIS domain"/>
    <property type="match status" value="1"/>
</dbReference>
<evidence type="ECO:0000313" key="2">
    <source>
        <dbReference type="EMBL" id="QJA46004.1"/>
    </source>
</evidence>
<dbReference type="GO" id="GO:1901135">
    <property type="term" value="P:carbohydrate derivative metabolic process"/>
    <property type="evidence" value="ECO:0007669"/>
    <property type="project" value="InterPro"/>
</dbReference>
<feature type="domain" description="SIS" evidence="1">
    <location>
        <begin position="202"/>
        <end position="358"/>
    </location>
</feature>
<dbReference type="Gene3D" id="3.40.50.10490">
    <property type="entry name" value="Glucose-6-phosphate isomerase like protein, domain 1"/>
    <property type="match status" value="1"/>
</dbReference>
<organism evidence="2">
    <name type="scientific">viral metagenome</name>
    <dbReference type="NCBI Taxonomy" id="1070528"/>
    <lineage>
        <taxon>unclassified sequences</taxon>
        <taxon>metagenomes</taxon>
        <taxon>organismal metagenomes</taxon>
    </lineage>
</organism>
<reference evidence="2" key="1">
    <citation type="submission" date="2020-03" db="EMBL/GenBank/DDBJ databases">
        <title>The deep terrestrial virosphere.</title>
        <authorList>
            <person name="Holmfeldt K."/>
            <person name="Nilsson E."/>
            <person name="Simone D."/>
            <person name="Lopez-Fernandez M."/>
            <person name="Wu X."/>
            <person name="de Brujin I."/>
            <person name="Lundin D."/>
            <person name="Andersson A."/>
            <person name="Bertilsson S."/>
            <person name="Dopson M."/>
        </authorList>
    </citation>
    <scope>NUCLEOTIDE SEQUENCE</scope>
    <source>
        <strain evidence="2">TM448A00302</strain>
    </source>
</reference>
<name>A0A6H1ZEM4_9ZZZZ</name>
<dbReference type="PROSITE" id="PS51464">
    <property type="entry name" value="SIS"/>
    <property type="match status" value="1"/>
</dbReference>
<evidence type="ECO:0000259" key="1">
    <source>
        <dbReference type="PROSITE" id="PS51464"/>
    </source>
</evidence>
<dbReference type="PANTHER" id="PTHR30390:SF7">
    <property type="entry name" value="PHOSPHOHEPTOSE ISOMERASE"/>
    <property type="match status" value="1"/>
</dbReference>
<dbReference type="InterPro" id="IPR050099">
    <property type="entry name" value="SIS_GmhA/DiaA_subfam"/>
</dbReference>
<dbReference type="PANTHER" id="PTHR30390">
    <property type="entry name" value="SEDOHEPTULOSE 7-PHOSPHATE ISOMERASE / DNAA INITIATOR-ASSOCIATING FACTOR FOR REPLICATION INITIATION"/>
    <property type="match status" value="1"/>
</dbReference>
<proteinExistence type="predicted"/>
<dbReference type="Pfam" id="PF01926">
    <property type="entry name" value="MMR_HSR1"/>
    <property type="match status" value="1"/>
</dbReference>
<dbReference type="SUPFAM" id="SSF52540">
    <property type="entry name" value="P-loop containing nucleoside triphosphate hydrolases"/>
    <property type="match status" value="1"/>
</dbReference>
<dbReference type="InterPro" id="IPR027417">
    <property type="entry name" value="P-loop_NTPase"/>
</dbReference>
<dbReference type="GO" id="GO:0005525">
    <property type="term" value="F:GTP binding"/>
    <property type="evidence" value="ECO:0007669"/>
    <property type="project" value="InterPro"/>
</dbReference>
<accession>A0A6H1ZEM4</accession>
<dbReference type="AlphaFoldDB" id="A0A6H1ZEM4"/>
<dbReference type="InterPro" id="IPR001347">
    <property type="entry name" value="SIS_dom"/>
</dbReference>
<protein>
    <submittedName>
        <fullName evidence="2">Putative SIS domain-containing protein</fullName>
    </submittedName>
</protein>
<gene>
    <name evidence="2" type="ORF">TM448A00302_0012</name>
</gene>
<dbReference type="InterPro" id="IPR046348">
    <property type="entry name" value="SIS_dom_sf"/>
</dbReference>
<dbReference type="InterPro" id="IPR006073">
    <property type="entry name" value="GTP-bd"/>
</dbReference>